<dbReference type="AlphaFoldDB" id="A0A074ZNZ8"/>
<sequence>MRRLGAARSVARGHYKREIQLGSRLNVPGCLLREPRVADEGERSEKKRLRGALVSLEASRAPGRSERRVRSWWEPVCESMQLKEGSTEVSGFRALEPWVIRVPTGLSLA</sequence>
<protein>
    <submittedName>
        <fullName evidence="1">Uncharacterized protein</fullName>
    </submittedName>
</protein>
<evidence type="ECO:0000313" key="1">
    <source>
        <dbReference type="EMBL" id="KER27527.1"/>
    </source>
</evidence>
<name>A0A074ZNZ8_OPIVI</name>
<organism evidence="1 2">
    <name type="scientific">Opisthorchis viverrini</name>
    <name type="common">Southeast Asian liver fluke</name>
    <dbReference type="NCBI Taxonomy" id="6198"/>
    <lineage>
        <taxon>Eukaryota</taxon>
        <taxon>Metazoa</taxon>
        <taxon>Spiralia</taxon>
        <taxon>Lophotrochozoa</taxon>
        <taxon>Platyhelminthes</taxon>
        <taxon>Trematoda</taxon>
        <taxon>Digenea</taxon>
        <taxon>Opisthorchiida</taxon>
        <taxon>Opisthorchiata</taxon>
        <taxon>Opisthorchiidae</taxon>
        <taxon>Opisthorchis</taxon>
    </lineage>
</organism>
<dbReference type="GeneID" id="20319665"/>
<dbReference type="CTD" id="20319665"/>
<keyword evidence="2" id="KW-1185">Reference proteome</keyword>
<accession>A0A074ZNZ8</accession>
<gene>
    <name evidence="1" type="ORF">T265_05483</name>
</gene>
<dbReference type="KEGG" id="ovi:T265_05483"/>
<dbReference type="RefSeq" id="XP_009168758.1">
    <property type="nucleotide sequence ID" value="XM_009170494.1"/>
</dbReference>
<dbReference type="Proteomes" id="UP000054324">
    <property type="component" value="Unassembled WGS sequence"/>
</dbReference>
<evidence type="ECO:0000313" key="2">
    <source>
        <dbReference type="Proteomes" id="UP000054324"/>
    </source>
</evidence>
<reference evidence="1 2" key="1">
    <citation type="submission" date="2013-11" db="EMBL/GenBank/DDBJ databases">
        <title>Opisthorchis viverrini - life in the bile duct.</title>
        <authorList>
            <person name="Young N.D."/>
            <person name="Nagarajan N."/>
            <person name="Lin S.J."/>
            <person name="Korhonen P.K."/>
            <person name="Jex A.R."/>
            <person name="Hall R.S."/>
            <person name="Safavi-Hemami H."/>
            <person name="Kaewkong W."/>
            <person name="Bertrand D."/>
            <person name="Gao S."/>
            <person name="Seet Q."/>
            <person name="Wongkham S."/>
            <person name="Teh B.T."/>
            <person name="Wongkham C."/>
            <person name="Intapan P.M."/>
            <person name="Maleewong W."/>
            <person name="Yang X."/>
            <person name="Hu M."/>
            <person name="Wang Z."/>
            <person name="Hofmann A."/>
            <person name="Sternberg P.W."/>
            <person name="Tan P."/>
            <person name="Wang J."/>
            <person name="Gasser R.B."/>
        </authorList>
    </citation>
    <scope>NUCLEOTIDE SEQUENCE [LARGE SCALE GENOMIC DNA]</scope>
</reference>
<dbReference type="EMBL" id="KL596721">
    <property type="protein sequence ID" value="KER27527.1"/>
    <property type="molecule type" value="Genomic_DNA"/>
</dbReference>
<proteinExistence type="predicted"/>